<name>A0AAI8YX09_9PEZI</name>
<dbReference type="Gene3D" id="3.40.470.10">
    <property type="entry name" value="Uracil-DNA glycosylase-like domain"/>
    <property type="match status" value="1"/>
</dbReference>
<dbReference type="Pfam" id="PF03167">
    <property type="entry name" value="UDG"/>
    <property type="match status" value="1"/>
</dbReference>
<dbReference type="GO" id="GO:0097510">
    <property type="term" value="P:base-excision repair, AP site formation via deaminated base removal"/>
    <property type="evidence" value="ECO:0007669"/>
    <property type="project" value="TreeGrafter"/>
</dbReference>
<dbReference type="PANTHER" id="PTHR11264:SF0">
    <property type="entry name" value="URACIL-DNA GLYCOSYLASE"/>
    <property type="match status" value="1"/>
</dbReference>
<accession>A0AAI8YX09</accession>
<dbReference type="InterPro" id="IPR002043">
    <property type="entry name" value="UDG_fam1"/>
</dbReference>
<dbReference type="HAMAP" id="MF_00148">
    <property type="entry name" value="UDG"/>
    <property type="match status" value="1"/>
</dbReference>
<feature type="region of interest" description="Disordered" evidence="10">
    <location>
        <begin position="21"/>
        <end position="55"/>
    </location>
</feature>
<reference evidence="12" key="1">
    <citation type="submission" date="2023-11" db="EMBL/GenBank/DDBJ databases">
        <authorList>
            <person name="Alioto T."/>
            <person name="Alioto T."/>
            <person name="Gomez Garrido J."/>
        </authorList>
    </citation>
    <scope>NUCLEOTIDE SEQUENCE</scope>
</reference>
<dbReference type="EC" id="3.2.2.27" evidence="7 9"/>
<evidence type="ECO:0000256" key="9">
    <source>
        <dbReference type="RuleBase" id="RU003780"/>
    </source>
</evidence>
<dbReference type="SMART" id="SM00987">
    <property type="entry name" value="UreE_C"/>
    <property type="match status" value="1"/>
</dbReference>
<keyword evidence="2 7" id="KW-0227">DNA damage</keyword>
<dbReference type="SUPFAM" id="SSF52141">
    <property type="entry name" value="Uracil-DNA glycosylase-like"/>
    <property type="match status" value="1"/>
</dbReference>
<evidence type="ECO:0000313" key="12">
    <source>
        <dbReference type="EMBL" id="CAK3967963.1"/>
    </source>
</evidence>
<keyword evidence="6 7" id="KW-0539">Nucleus</keyword>
<feature type="compositionally biased region" description="Low complexity" evidence="10">
    <location>
        <begin position="37"/>
        <end position="54"/>
    </location>
</feature>
<dbReference type="SMART" id="SM00986">
    <property type="entry name" value="UDG"/>
    <property type="match status" value="1"/>
</dbReference>
<dbReference type="NCBIfam" id="NF003589">
    <property type="entry name" value="PRK05254.1-2"/>
    <property type="match status" value="1"/>
</dbReference>
<sequence>MSLKRKAADVAVDAVKKPKANGSITSFFGQPKPNPPSSSTNPSQPTSSPTAPATVQPKFDKAAWIAKLSDEQKQLLKLEIETLHESWLAVLKDEITSPSFLELKRYLKKEVESGKKVFPPSEDVYSWSRHTPLPSVKAVILGQDPYHNINQAHGLCFSVRPPQKAPPSLKNMYIALKKDYPEFKEPPMGCGLLTPWADRGVLMLNTCLTVRAHEANSHSGKGWEKLTQKVIDTVAQKRTNGVVFLAWGNPAQQRCKAVNGTKHLVLKSVHPSPLSAHRGFLDCGHFKKTNEWLELRYGEEGKIDWNLDVKPEDAGV</sequence>
<organism evidence="12 13">
    <name type="scientific">Lecanosticta acicola</name>
    <dbReference type="NCBI Taxonomy" id="111012"/>
    <lineage>
        <taxon>Eukaryota</taxon>
        <taxon>Fungi</taxon>
        <taxon>Dikarya</taxon>
        <taxon>Ascomycota</taxon>
        <taxon>Pezizomycotina</taxon>
        <taxon>Dothideomycetes</taxon>
        <taxon>Dothideomycetidae</taxon>
        <taxon>Mycosphaerellales</taxon>
        <taxon>Mycosphaerellaceae</taxon>
        <taxon>Lecanosticta</taxon>
    </lineage>
</organism>
<feature type="active site" description="Proton acceptor" evidence="7 8">
    <location>
        <position position="144"/>
    </location>
</feature>
<proteinExistence type="inferred from homology"/>
<comment type="catalytic activity">
    <reaction evidence="7 9">
        <text>Hydrolyzes single-stranded DNA or mismatched double-stranded DNA and polynucleotides, releasing free uracil.</text>
        <dbReference type="EC" id="3.2.2.27"/>
    </reaction>
</comment>
<protein>
    <recommendedName>
        <fullName evidence="7 9">Uracil-DNA glycosylase</fullName>
        <shortName evidence="7">UDG</shortName>
        <ecNumber evidence="7 9">3.2.2.27</ecNumber>
    </recommendedName>
</protein>
<feature type="domain" description="Uracil-DNA glycosylase-like" evidence="11">
    <location>
        <begin position="129"/>
        <end position="293"/>
    </location>
</feature>
<dbReference type="Proteomes" id="UP001296104">
    <property type="component" value="Unassembled WGS sequence"/>
</dbReference>
<dbReference type="NCBIfam" id="TIGR00628">
    <property type="entry name" value="ung"/>
    <property type="match status" value="1"/>
</dbReference>
<comment type="similarity">
    <text evidence="1 7 9">Belongs to the uracil-DNA glycosylase (UDG) superfamily. UNG family.</text>
</comment>
<evidence type="ECO:0000313" key="13">
    <source>
        <dbReference type="Proteomes" id="UP001296104"/>
    </source>
</evidence>
<evidence type="ECO:0000256" key="4">
    <source>
        <dbReference type="ARBA" id="ARBA00023128"/>
    </source>
</evidence>
<dbReference type="NCBIfam" id="NF003588">
    <property type="entry name" value="PRK05254.1-1"/>
    <property type="match status" value="1"/>
</dbReference>
<keyword evidence="13" id="KW-1185">Reference proteome</keyword>
<evidence type="ECO:0000256" key="6">
    <source>
        <dbReference type="ARBA" id="ARBA00023242"/>
    </source>
</evidence>
<dbReference type="CDD" id="cd10027">
    <property type="entry name" value="UDG-F1-like"/>
    <property type="match status" value="1"/>
</dbReference>
<comment type="caution">
    <text evidence="12">The sequence shown here is derived from an EMBL/GenBank/DDBJ whole genome shotgun (WGS) entry which is preliminary data.</text>
</comment>
<comment type="subcellular location">
    <subcellularLocation>
        <location evidence="7">Mitochondrion</location>
    </subcellularLocation>
    <subcellularLocation>
        <location evidence="7">Nucleus</location>
    </subcellularLocation>
</comment>
<evidence type="ECO:0000256" key="5">
    <source>
        <dbReference type="ARBA" id="ARBA00023204"/>
    </source>
</evidence>
<dbReference type="InterPro" id="IPR036895">
    <property type="entry name" value="Uracil-DNA_glycosylase-like_sf"/>
</dbReference>
<evidence type="ECO:0000256" key="10">
    <source>
        <dbReference type="SAM" id="MobiDB-lite"/>
    </source>
</evidence>
<dbReference type="NCBIfam" id="NF003592">
    <property type="entry name" value="PRK05254.1-5"/>
    <property type="match status" value="1"/>
</dbReference>
<comment type="function">
    <text evidence="7 9">Excises uracil residues from the DNA which can arise as a result of misincorporation of dUMP residues by DNA polymerase or due to deamination of cytosine.</text>
</comment>
<evidence type="ECO:0000256" key="3">
    <source>
        <dbReference type="ARBA" id="ARBA00022801"/>
    </source>
</evidence>
<dbReference type="EMBL" id="CAVMBE010000017">
    <property type="protein sequence ID" value="CAK3967963.1"/>
    <property type="molecule type" value="Genomic_DNA"/>
</dbReference>
<evidence type="ECO:0000256" key="2">
    <source>
        <dbReference type="ARBA" id="ARBA00022763"/>
    </source>
</evidence>
<dbReference type="AlphaFoldDB" id="A0AAI8YX09"/>
<keyword evidence="3 7" id="KW-0378">Hydrolase</keyword>
<dbReference type="PROSITE" id="PS00130">
    <property type="entry name" value="U_DNA_GLYCOSYLASE"/>
    <property type="match status" value="1"/>
</dbReference>
<dbReference type="GO" id="GO:0005739">
    <property type="term" value="C:mitochondrion"/>
    <property type="evidence" value="ECO:0007669"/>
    <property type="project" value="UniProtKB-SubCell"/>
</dbReference>
<dbReference type="FunFam" id="3.40.470.10:FF:000007">
    <property type="entry name" value="Uracil-DNA glycosylase"/>
    <property type="match status" value="1"/>
</dbReference>
<evidence type="ECO:0000256" key="8">
    <source>
        <dbReference type="PROSITE-ProRule" id="PRU10072"/>
    </source>
</evidence>
<dbReference type="GO" id="GO:0004844">
    <property type="term" value="F:uracil DNA N-glycosylase activity"/>
    <property type="evidence" value="ECO:0007669"/>
    <property type="project" value="UniProtKB-UniRule"/>
</dbReference>
<dbReference type="InterPro" id="IPR018085">
    <property type="entry name" value="Ura-DNA_Glyclase_AS"/>
</dbReference>
<dbReference type="InterPro" id="IPR005122">
    <property type="entry name" value="Uracil-DNA_glycosylase-like"/>
</dbReference>
<dbReference type="PANTHER" id="PTHR11264">
    <property type="entry name" value="URACIL-DNA GLYCOSYLASE"/>
    <property type="match status" value="1"/>
</dbReference>
<evidence type="ECO:0000259" key="11">
    <source>
        <dbReference type="SMART" id="SM00986"/>
    </source>
</evidence>
<dbReference type="GO" id="GO:0005634">
    <property type="term" value="C:nucleus"/>
    <property type="evidence" value="ECO:0007669"/>
    <property type="project" value="UniProtKB-SubCell"/>
</dbReference>
<keyword evidence="4 7" id="KW-0496">Mitochondrion</keyword>
<keyword evidence="5 7" id="KW-0234">DNA repair</keyword>
<gene>
    <name evidence="7" type="primary">UNG1</name>
    <name evidence="12" type="ORF">LECACI_7A003542</name>
</gene>
<evidence type="ECO:0000256" key="1">
    <source>
        <dbReference type="ARBA" id="ARBA00008184"/>
    </source>
</evidence>
<evidence type="ECO:0000256" key="7">
    <source>
        <dbReference type="HAMAP-Rule" id="MF_03166"/>
    </source>
</evidence>